<dbReference type="AlphaFoldDB" id="A0A3Q9J0I7"/>
<protein>
    <submittedName>
        <fullName evidence="3">L-ribulose 3-epimerase</fullName>
        <ecNumber evidence="3">5.1.3.-</ecNumber>
    </submittedName>
</protein>
<keyword evidence="4" id="KW-1185">Reference proteome</keyword>
<feature type="domain" description="Xylose isomerase-like TIM barrel" evidence="2">
    <location>
        <begin position="39"/>
        <end position="291"/>
    </location>
</feature>
<dbReference type="InterPro" id="IPR036237">
    <property type="entry name" value="Xyl_isomerase-like_sf"/>
</dbReference>
<dbReference type="EMBL" id="CP031423">
    <property type="protein sequence ID" value="AZS38473.1"/>
    <property type="molecule type" value="Genomic_DNA"/>
</dbReference>
<dbReference type="PANTHER" id="PTHR12110:SF41">
    <property type="entry name" value="INOSOSE DEHYDRATASE"/>
    <property type="match status" value="1"/>
</dbReference>
<dbReference type="EC" id="5.1.3.-" evidence="3"/>
<dbReference type="GO" id="GO:0016853">
    <property type="term" value="F:isomerase activity"/>
    <property type="evidence" value="ECO:0007669"/>
    <property type="project" value="UniProtKB-KW"/>
</dbReference>
<dbReference type="Proteomes" id="UP000276888">
    <property type="component" value="Chromosome"/>
</dbReference>
<evidence type="ECO:0000256" key="1">
    <source>
        <dbReference type="ARBA" id="ARBA00023277"/>
    </source>
</evidence>
<dbReference type="Pfam" id="PF01261">
    <property type="entry name" value="AP_endonuc_2"/>
    <property type="match status" value="1"/>
</dbReference>
<name>A0A3Q9J0I7_9MICO</name>
<dbReference type="OrthoDB" id="9801426at2"/>
<reference evidence="3 4" key="1">
    <citation type="submission" date="2018-08" db="EMBL/GenBank/DDBJ databases">
        <title>Microbacterium lemovicicum sp. nov., a bacterium isolated from a natural uranium-rich soil.</title>
        <authorList>
            <person name="ORTET P."/>
        </authorList>
    </citation>
    <scope>NUCLEOTIDE SEQUENCE [LARGE SCALE GENOMIC DNA]</scope>
    <source>
        <strain evidence="3 4">Viu22</strain>
    </source>
</reference>
<dbReference type="PANTHER" id="PTHR12110">
    <property type="entry name" value="HYDROXYPYRUVATE ISOMERASE"/>
    <property type="match status" value="1"/>
</dbReference>
<sequence>MTDTTRDLRTDTGLDVACHINALLPAADPELLPTALSVLADAGFSRIVLPPLDPKTTDAAALAAVLRDHGMTGLTIAGGQGGQADVSSEDAGRRAAGAALLRDVVDLTVALGGDQMNGVPYGPFGPPQGPTSAAAIERAAAEVGAVADYAHERGVTMTFEVLNRYETSLLNTAEQAMAFAELSGSPHLRIHLDTFHMAVEEADMSAAIRTALPRLGYLELGQSGRGRLSTGAVALADVVRQALDDGYEGRWGVEAFSRSVLAGPVADMLAIWRAPYDDGAELARDAMRVIRQGWSLSTVGRRNQRLARSAAS</sequence>
<dbReference type="InterPro" id="IPR050312">
    <property type="entry name" value="IolE/XylAMocC-like"/>
</dbReference>
<evidence type="ECO:0000259" key="2">
    <source>
        <dbReference type="Pfam" id="PF01261"/>
    </source>
</evidence>
<proteinExistence type="predicted"/>
<dbReference type="SUPFAM" id="SSF51658">
    <property type="entry name" value="Xylose isomerase-like"/>
    <property type="match status" value="1"/>
</dbReference>
<evidence type="ECO:0000313" key="4">
    <source>
        <dbReference type="Proteomes" id="UP000276888"/>
    </source>
</evidence>
<gene>
    <name evidence="3" type="ORF">CVS47_03130</name>
</gene>
<dbReference type="KEGG" id="mlv:CVS47_03130"/>
<organism evidence="3 4">
    <name type="scientific">Microbacterium lemovicicum</name>
    <dbReference type="NCBI Taxonomy" id="1072463"/>
    <lineage>
        <taxon>Bacteria</taxon>
        <taxon>Bacillati</taxon>
        <taxon>Actinomycetota</taxon>
        <taxon>Actinomycetes</taxon>
        <taxon>Micrococcales</taxon>
        <taxon>Microbacteriaceae</taxon>
        <taxon>Microbacterium</taxon>
    </lineage>
</organism>
<evidence type="ECO:0000313" key="3">
    <source>
        <dbReference type="EMBL" id="AZS38473.1"/>
    </source>
</evidence>
<dbReference type="RefSeq" id="WP_127096899.1">
    <property type="nucleotide sequence ID" value="NZ_CP031423.1"/>
</dbReference>
<accession>A0A3Q9J0I7</accession>
<dbReference type="InterPro" id="IPR013022">
    <property type="entry name" value="Xyl_isomerase-like_TIM-brl"/>
</dbReference>
<keyword evidence="3" id="KW-0413">Isomerase</keyword>
<keyword evidence="1" id="KW-0119">Carbohydrate metabolism</keyword>
<dbReference type="Gene3D" id="3.20.20.150">
    <property type="entry name" value="Divalent-metal-dependent TIM barrel enzymes"/>
    <property type="match status" value="1"/>
</dbReference>